<proteinExistence type="predicted"/>
<evidence type="ECO:0000259" key="5">
    <source>
        <dbReference type="PROSITE" id="PS50902"/>
    </source>
</evidence>
<dbReference type="KEGG" id="tau:Tola_3146"/>
<dbReference type="GO" id="GO:0016491">
    <property type="term" value="F:oxidoreductase activity"/>
    <property type="evidence" value="ECO:0007669"/>
    <property type="project" value="TreeGrafter"/>
</dbReference>
<sequence length="151" mass="16712">MAHIDIIIGSTLGAAEYVAEHLAEQLQAQQHSTELHYQPDLNNLLASKGSDTLWLIVTSTHGAGQVPDNLQPFTQDLAQRQPQLADLRYAVVALGDSNYDTFCAGGRLLDQLMEQTGAQKVGERLEIDVTQHDIPEDAADIWFSEWNMLLN</sequence>
<dbReference type="NCBIfam" id="NF006531">
    <property type="entry name" value="PRK09004.1"/>
    <property type="match status" value="1"/>
</dbReference>
<feature type="domain" description="Flavodoxin-like" evidence="5">
    <location>
        <begin position="4"/>
        <end position="147"/>
    </location>
</feature>
<gene>
    <name evidence="6" type="ordered locus">Tola_3146</name>
</gene>
<dbReference type="SUPFAM" id="SSF52218">
    <property type="entry name" value="Flavoproteins"/>
    <property type="match status" value="1"/>
</dbReference>
<dbReference type="PANTHER" id="PTHR19384">
    <property type="entry name" value="NITRIC OXIDE SYNTHASE-RELATED"/>
    <property type="match status" value="1"/>
</dbReference>
<dbReference type="OrthoDB" id="359268at2"/>
<organism evidence="6 7">
    <name type="scientific">Tolumonas auensis (strain DSM 9187 / NBRC 110442 / TA 4)</name>
    <dbReference type="NCBI Taxonomy" id="595494"/>
    <lineage>
        <taxon>Bacteria</taxon>
        <taxon>Pseudomonadati</taxon>
        <taxon>Pseudomonadota</taxon>
        <taxon>Gammaproteobacteria</taxon>
        <taxon>Aeromonadales</taxon>
        <taxon>Aeromonadaceae</taxon>
        <taxon>Tolumonas</taxon>
    </lineage>
</organism>
<dbReference type="InterPro" id="IPR029039">
    <property type="entry name" value="Flavoprotein-like_sf"/>
</dbReference>
<evidence type="ECO:0000256" key="1">
    <source>
        <dbReference type="ARBA" id="ARBA00001917"/>
    </source>
</evidence>
<dbReference type="EMBL" id="CP001616">
    <property type="protein sequence ID" value="ACQ94734.1"/>
    <property type="molecule type" value="Genomic_DNA"/>
</dbReference>
<accession>C4LDX3</accession>
<dbReference type="GO" id="GO:0010181">
    <property type="term" value="F:FMN binding"/>
    <property type="evidence" value="ECO:0007669"/>
    <property type="project" value="InterPro"/>
</dbReference>
<evidence type="ECO:0000313" key="6">
    <source>
        <dbReference type="EMBL" id="ACQ94734.1"/>
    </source>
</evidence>
<evidence type="ECO:0000256" key="2">
    <source>
        <dbReference type="ARBA" id="ARBA00022630"/>
    </source>
</evidence>
<keyword evidence="2" id="KW-0285">Flavoprotein</keyword>
<keyword evidence="7" id="KW-1185">Reference proteome</keyword>
<dbReference type="PANTHER" id="PTHR19384:SF128">
    <property type="entry name" value="NADPH OXIDOREDUCTASE A"/>
    <property type="match status" value="1"/>
</dbReference>
<dbReference type="InterPro" id="IPR001094">
    <property type="entry name" value="Flavdoxin-like"/>
</dbReference>
<dbReference type="GO" id="GO:0005829">
    <property type="term" value="C:cytosol"/>
    <property type="evidence" value="ECO:0007669"/>
    <property type="project" value="TreeGrafter"/>
</dbReference>
<reference evidence="6 7" key="2">
    <citation type="journal article" date="2011" name="Stand. Genomic Sci.">
        <title>Complete genome sequence of Tolumonas auensis type strain (TA 4).</title>
        <authorList>
            <person name="Chertkov O."/>
            <person name="Copeland A."/>
            <person name="Lucas S."/>
            <person name="Lapidus A."/>
            <person name="Berry K.W."/>
            <person name="Detter J.C."/>
            <person name="Del Rio T.G."/>
            <person name="Hammon N."/>
            <person name="Dalin E."/>
            <person name="Tice H."/>
            <person name="Pitluck S."/>
            <person name="Richardson P."/>
            <person name="Bruce D."/>
            <person name="Goodwin L."/>
            <person name="Han C."/>
            <person name="Tapia R."/>
            <person name="Saunders E."/>
            <person name="Schmutz J."/>
            <person name="Brettin T."/>
            <person name="Larimer F."/>
            <person name="Land M."/>
            <person name="Hauser L."/>
            <person name="Spring S."/>
            <person name="Rohde M."/>
            <person name="Kyrpides N.C."/>
            <person name="Ivanova N."/>
            <person name="Goker M."/>
            <person name="Beller H.R."/>
            <person name="Klenk H.P."/>
            <person name="Woyke T."/>
        </authorList>
    </citation>
    <scope>NUCLEOTIDE SEQUENCE [LARGE SCALE GENOMIC DNA]</scope>
    <source>
        <strain evidence="7">DSM 9187 / TA4</strain>
    </source>
</reference>
<dbReference type="PROSITE" id="PS50902">
    <property type="entry name" value="FLAVODOXIN_LIKE"/>
    <property type="match status" value="1"/>
</dbReference>
<comment type="cofactor">
    <cofactor evidence="1">
        <name>FMN</name>
        <dbReference type="ChEBI" id="CHEBI:58210"/>
    </cofactor>
</comment>
<dbReference type="PRINTS" id="PR00369">
    <property type="entry name" value="FLAVODOXIN"/>
</dbReference>
<dbReference type="Pfam" id="PF00258">
    <property type="entry name" value="Flavodoxin_1"/>
    <property type="match status" value="1"/>
</dbReference>
<dbReference type="InterPro" id="IPR008254">
    <property type="entry name" value="Flavodoxin/NO_synth"/>
</dbReference>
<dbReference type="AlphaFoldDB" id="C4LDX3"/>
<keyword evidence="3" id="KW-0288">FMN</keyword>
<evidence type="ECO:0000256" key="3">
    <source>
        <dbReference type="ARBA" id="ARBA00022643"/>
    </source>
</evidence>
<dbReference type="GO" id="GO:0050660">
    <property type="term" value="F:flavin adenine dinucleotide binding"/>
    <property type="evidence" value="ECO:0007669"/>
    <property type="project" value="TreeGrafter"/>
</dbReference>
<dbReference type="Gene3D" id="3.40.50.360">
    <property type="match status" value="1"/>
</dbReference>
<evidence type="ECO:0000313" key="7">
    <source>
        <dbReference type="Proteomes" id="UP000009073"/>
    </source>
</evidence>
<dbReference type="STRING" id="595494.Tola_3146"/>
<dbReference type="eggNOG" id="COG0369">
    <property type="taxonomic scope" value="Bacteria"/>
</dbReference>
<reference evidence="7" key="1">
    <citation type="submission" date="2009-05" db="EMBL/GenBank/DDBJ databases">
        <title>Complete sequence of Tolumonas auensis DSM 9187.</title>
        <authorList>
            <consortium name="US DOE Joint Genome Institute"/>
            <person name="Lucas S."/>
            <person name="Copeland A."/>
            <person name="Lapidus A."/>
            <person name="Glavina del Rio T."/>
            <person name="Tice H."/>
            <person name="Bruce D."/>
            <person name="Goodwin L."/>
            <person name="Pitluck S."/>
            <person name="Chertkov O."/>
            <person name="Brettin T."/>
            <person name="Detter J.C."/>
            <person name="Han C."/>
            <person name="Larimer F."/>
            <person name="Land M."/>
            <person name="Hauser L."/>
            <person name="Kyrpides N."/>
            <person name="Mikhailova N."/>
            <person name="Spring S."/>
            <person name="Beller H."/>
        </authorList>
    </citation>
    <scope>NUCLEOTIDE SEQUENCE [LARGE SCALE GENOMIC DNA]</scope>
    <source>
        <strain evidence="7">DSM 9187 / TA4</strain>
    </source>
</reference>
<dbReference type="Proteomes" id="UP000009073">
    <property type="component" value="Chromosome"/>
</dbReference>
<keyword evidence="4" id="KW-0249">Electron transport</keyword>
<protein>
    <submittedName>
        <fullName evidence="6">Flavodoxin/nitric oxide synthase</fullName>
    </submittedName>
</protein>
<name>C4LDX3_TOLAT</name>
<dbReference type="HOGENOM" id="CLU_051402_4_1_6"/>
<dbReference type="RefSeq" id="WP_015880183.1">
    <property type="nucleotide sequence ID" value="NC_012691.1"/>
</dbReference>
<keyword evidence="4" id="KW-0813">Transport</keyword>
<evidence type="ECO:0000256" key="4">
    <source>
        <dbReference type="ARBA" id="ARBA00022982"/>
    </source>
</evidence>